<keyword evidence="2" id="KW-1185">Reference proteome</keyword>
<name>A0AAE1D812_9GAST</name>
<protein>
    <submittedName>
        <fullName evidence="1">Uncharacterized protein</fullName>
    </submittedName>
</protein>
<sequence length="106" mass="12001">MTQVSSVSPRIANLSRRWRQGRSWNALSGEVGLVAVCDGGINLSRDMKSEINQRWKPVAAVPSCALVELGAGQHAIEIPKYKNYEVLFWNHRNIRQLDKNFQPVIQ</sequence>
<dbReference type="AlphaFoldDB" id="A0AAE1D812"/>
<gene>
    <name evidence="1" type="ORF">RRG08_041981</name>
</gene>
<evidence type="ECO:0000313" key="2">
    <source>
        <dbReference type="Proteomes" id="UP001283361"/>
    </source>
</evidence>
<dbReference type="EMBL" id="JAWDGP010005045">
    <property type="protein sequence ID" value="KAK3760140.1"/>
    <property type="molecule type" value="Genomic_DNA"/>
</dbReference>
<reference evidence="1" key="1">
    <citation type="journal article" date="2023" name="G3 (Bethesda)">
        <title>A reference genome for the long-term kleptoplast-retaining sea slug Elysia crispata morphotype clarki.</title>
        <authorList>
            <person name="Eastman K.E."/>
            <person name="Pendleton A.L."/>
            <person name="Shaikh M.A."/>
            <person name="Suttiyut T."/>
            <person name="Ogas R."/>
            <person name="Tomko P."/>
            <person name="Gavelis G."/>
            <person name="Widhalm J.R."/>
            <person name="Wisecaver J.H."/>
        </authorList>
    </citation>
    <scope>NUCLEOTIDE SEQUENCE</scope>
    <source>
        <strain evidence="1">ECLA1</strain>
    </source>
</reference>
<proteinExistence type="predicted"/>
<comment type="caution">
    <text evidence="1">The sequence shown here is derived from an EMBL/GenBank/DDBJ whole genome shotgun (WGS) entry which is preliminary data.</text>
</comment>
<dbReference type="Proteomes" id="UP001283361">
    <property type="component" value="Unassembled WGS sequence"/>
</dbReference>
<accession>A0AAE1D812</accession>
<organism evidence="1 2">
    <name type="scientific">Elysia crispata</name>
    <name type="common">lettuce slug</name>
    <dbReference type="NCBI Taxonomy" id="231223"/>
    <lineage>
        <taxon>Eukaryota</taxon>
        <taxon>Metazoa</taxon>
        <taxon>Spiralia</taxon>
        <taxon>Lophotrochozoa</taxon>
        <taxon>Mollusca</taxon>
        <taxon>Gastropoda</taxon>
        <taxon>Heterobranchia</taxon>
        <taxon>Euthyneura</taxon>
        <taxon>Panpulmonata</taxon>
        <taxon>Sacoglossa</taxon>
        <taxon>Placobranchoidea</taxon>
        <taxon>Plakobranchidae</taxon>
        <taxon>Elysia</taxon>
    </lineage>
</organism>
<evidence type="ECO:0000313" key="1">
    <source>
        <dbReference type="EMBL" id="KAK3760140.1"/>
    </source>
</evidence>